<comment type="similarity">
    <text evidence="2">Belongs to the EamA transporter family.</text>
</comment>
<evidence type="ECO:0000313" key="9">
    <source>
        <dbReference type="Proteomes" id="UP001174205"/>
    </source>
</evidence>
<feature type="transmembrane region" description="Helical" evidence="6">
    <location>
        <begin position="206"/>
        <end position="227"/>
    </location>
</feature>
<feature type="transmembrane region" description="Helical" evidence="6">
    <location>
        <begin position="175"/>
        <end position="194"/>
    </location>
</feature>
<feature type="transmembrane region" description="Helical" evidence="6">
    <location>
        <begin position="95"/>
        <end position="115"/>
    </location>
</feature>
<dbReference type="PANTHER" id="PTHR32322">
    <property type="entry name" value="INNER MEMBRANE TRANSPORTER"/>
    <property type="match status" value="1"/>
</dbReference>
<evidence type="ECO:0000256" key="6">
    <source>
        <dbReference type="SAM" id="Phobius"/>
    </source>
</evidence>
<feature type="transmembrane region" description="Helical" evidence="6">
    <location>
        <begin position="146"/>
        <end position="163"/>
    </location>
</feature>
<organism evidence="8 9">
    <name type="scientific">Paenibacillus vandeheii</name>
    <dbReference type="NCBI Taxonomy" id="3035917"/>
    <lineage>
        <taxon>Bacteria</taxon>
        <taxon>Bacillati</taxon>
        <taxon>Bacillota</taxon>
        <taxon>Bacilli</taxon>
        <taxon>Bacillales</taxon>
        <taxon>Paenibacillaceae</taxon>
        <taxon>Paenibacillus</taxon>
    </lineage>
</organism>
<dbReference type="SUPFAM" id="SSF103481">
    <property type="entry name" value="Multidrug resistance efflux transporter EmrE"/>
    <property type="match status" value="2"/>
</dbReference>
<gene>
    <name evidence="8" type="ORF">P5G61_09380</name>
</gene>
<dbReference type="EMBL" id="JAROCD010000004">
    <property type="protein sequence ID" value="MDN4601434.1"/>
    <property type="molecule type" value="Genomic_DNA"/>
</dbReference>
<evidence type="ECO:0000313" key="8">
    <source>
        <dbReference type="EMBL" id="MDN4601434.1"/>
    </source>
</evidence>
<reference evidence="8" key="1">
    <citation type="submission" date="2023-03" db="EMBL/GenBank/DDBJ databases">
        <title>MT1 and MT2 Draft Genomes of Novel Species.</title>
        <authorList>
            <person name="Venkateswaran K."/>
        </authorList>
    </citation>
    <scope>NUCLEOTIDE SEQUENCE</scope>
    <source>
        <strain evidence="8">F6_3S_P_1C</strain>
    </source>
</reference>
<feature type="transmembrane region" description="Helical" evidence="6">
    <location>
        <begin position="122"/>
        <end position="140"/>
    </location>
</feature>
<protein>
    <submittedName>
        <fullName evidence="8">EamA family transporter</fullName>
    </submittedName>
</protein>
<comment type="caution">
    <text evidence="8">The sequence shown here is derived from an EMBL/GenBank/DDBJ whole genome shotgun (WGS) entry which is preliminary data.</text>
</comment>
<keyword evidence="4 6" id="KW-1133">Transmembrane helix</keyword>
<comment type="subcellular location">
    <subcellularLocation>
        <location evidence="1">Endomembrane system</location>
        <topology evidence="1">Multi-pass membrane protein</topology>
    </subcellularLocation>
</comment>
<evidence type="ECO:0000256" key="1">
    <source>
        <dbReference type="ARBA" id="ARBA00004127"/>
    </source>
</evidence>
<evidence type="ECO:0000256" key="5">
    <source>
        <dbReference type="ARBA" id="ARBA00023136"/>
    </source>
</evidence>
<dbReference type="RefSeq" id="WP_301246209.1">
    <property type="nucleotide sequence ID" value="NZ_JAROCD010000004.1"/>
</dbReference>
<dbReference type="InterPro" id="IPR037185">
    <property type="entry name" value="EmrE-like"/>
</dbReference>
<dbReference type="InterPro" id="IPR000620">
    <property type="entry name" value="EamA_dom"/>
</dbReference>
<name>A0ABT8J8K3_9BACL</name>
<accession>A0ABT8J8K3</accession>
<evidence type="ECO:0000256" key="3">
    <source>
        <dbReference type="ARBA" id="ARBA00022692"/>
    </source>
</evidence>
<feature type="transmembrane region" description="Helical" evidence="6">
    <location>
        <begin position="262"/>
        <end position="281"/>
    </location>
</feature>
<sequence length="291" mass="31916">MNRFAFMMLVILATSLMGSSFAVGKIGLAYLSPILLVGIRFTLAGGLMALWVRNKNLPTTVPDWLRLFVIGLFQTTGVMACIFLSMRTIPSGQTSILTFTNPLLVVLLGSVFVGLRYRAYQWLGVLIGITGVFITLGFHLQFSEGTLLGIGSALSWAIATLLVKQWGSRFSTWVLTAYQMLFGGVTLLLLSFTMESTTLILNATSIGVILYLAILGSMVQFATWYYLLSKGDPGKTSAFLFLAPFFGVLSGWLLLGEVIQNYVYIGGLCIFLGIFLVNWSGRTNQKKTSFK</sequence>
<feature type="transmembrane region" description="Helical" evidence="6">
    <location>
        <begin position="34"/>
        <end position="52"/>
    </location>
</feature>
<feature type="domain" description="EamA" evidence="7">
    <location>
        <begin position="145"/>
        <end position="278"/>
    </location>
</feature>
<feature type="transmembrane region" description="Helical" evidence="6">
    <location>
        <begin position="64"/>
        <end position="89"/>
    </location>
</feature>
<feature type="transmembrane region" description="Helical" evidence="6">
    <location>
        <begin position="239"/>
        <end position="256"/>
    </location>
</feature>
<dbReference type="InterPro" id="IPR050638">
    <property type="entry name" value="AA-Vitamin_Transporters"/>
</dbReference>
<dbReference type="Proteomes" id="UP001174205">
    <property type="component" value="Unassembled WGS sequence"/>
</dbReference>
<keyword evidence="3 6" id="KW-0812">Transmembrane</keyword>
<evidence type="ECO:0000256" key="2">
    <source>
        <dbReference type="ARBA" id="ARBA00007362"/>
    </source>
</evidence>
<evidence type="ECO:0000259" key="7">
    <source>
        <dbReference type="Pfam" id="PF00892"/>
    </source>
</evidence>
<dbReference type="Pfam" id="PF00892">
    <property type="entry name" value="EamA"/>
    <property type="match status" value="2"/>
</dbReference>
<proteinExistence type="inferred from homology"/>
<feature type="domain" description="EamA" evidence="7">
    <location>
        <begin position="7"/>
        <end position="136"/>
    </location>
</feature>
<dbReference type="PANTHER" id="PTHR32322:SF2">
    <property type="entry name" value="EAMA DOMAIN-CONTAINING PROTEIN"/>
    <property type="match status" value="1"/>
</dbReference>
<keyword evidence="9" id="KW-1185">Reference proteome</keyword>
<keyword evidence="5 6" id="KW-0472">Membrane</keyword>
<evidence type="ECO:0000256" key="4">
    <source>
        <dbReference type="ARBA" id="ARBA00022989"/>
    </source>
</evidence>